<feature type="region of interest" description="Disordered" evidence="6">
    <location>
        <begin position="221"/>
        <end position="311"/>
    </location>
</feature>
<evidence type="ECO:0000313" key="8">
    <source>
        <dbReference type="EMBL" id="TNV72596.1"/>
    </source>
</evidence>
<sequence length="311" mass="35043">MDRFRDYMSLPDTIEVECIPGEALDYSQFEQRFPISSSRLFSQLKFKRSHAFTNRVASMFSCDYTNCGKFFKKIQNIFDHLRVHTGEKPFVCPVEACDFSFNQAANLKKHIDSHPGGKQLKCGKCKKRITKSHILKHQKQCSLFGSQYHRKLLSSSNVGSSLAVAGGAGDGTNNDQSMNVDSPPSDVFGAAASILRMHAKKAKSSISADIDNQHHMRLQMKSGSIRDNYTLDEEDEQDLVIDDDSDIEEAEVEDEDGSNEEINQFASEQNQEEHGGEEQFINEDMMADTIIKEDNNMAQQQEQHTAEQIGL</sequence>
<organism evidence="8 9">
    <name type="scientific">Halteria grandinella</name>
    <dbReference type="NCBI Taxonomy" id="5974"/>
    <lineage>
        <taxon>Eukaryota</taxon>
        <taxon>Sar</taxon>
        <taxon>Alveolata</taxon>
        <taxon>Ciliophora</taxon>
        <taxon>Intramacronucleata</taxon>
        <taxon>Spirotrichea</taxon>
        <taxon>Stichotrichia</taxon>
        <taxon>Sporadotrichida</taxon>
        <taxon>Halteriidae</taxon>
        <taxon>Halteria</taxon>
    </lineage>
</organism>
<feature type="domain" description="C2H2-type" evidence="7">
    <location>
        <begin position="60"/>
        <end position="89"/>
    </location>
</feature>
<keyword evidence="9" id="KW-1185">Reference proteome</keyword>
<evidence type="ECO:0000256" key="3">
    <source>
        <dbReference type="ARBA" id="ARBA00022771"/>
    </source>
</evidence>
<dbReference type="Gene3D" id="3.30.160.60">
    <property type="entry name" value="Classic Zinc Finger"/>
    <property type="match status" value="2"/>
</dbReference>
<dbReference type="GO" id="GO:0000978">
    <property type="term" value="F:RNA polymerase II cis-regulatory region sequence-specific DNA binding"/>
    <property type="evidence" value="ECO:0007669"/>
    <property type="project" value="TreeGrafter"/>
</dbReference>
<dbReference type="AlphaFoldDB" id="A0A8J8ND85"/>
<dbReference type="InterPro" id="IPR036236">
    <property type="entry name" value="Znf_C2H2_sf"/>
</dbReference>
<feature type="compositionally biased region" description="Acidic residues" evidence="6">
    <location>
        <begin position="230"/>
        <end position="259"/>
    </location>
</feature>
<dbReference type="GO" id="GO:0000981">
    <property type="term" value="F:DNA-binding transcription factor activity, RNA polymerase II-specific"/>
    <property type="evidence" value="ECO:0007669"/>
    <property type="project" value="TreeGrafter"/>
</dbReference>
<keyword evidence="1" id="KW-0479">Metal-binding</keyword>
<evidence type="ECO:0000256" key="6">
    <source>
        <dbReference type="SAM" id="MobiDB-lite"/>
    </source>
</evidence>
<dbReference type="PROSITE" id="PS50157">
    <property type="entry name" value="ZINC_FINGER_C2H2_2"/>
    <property type="match status" value="2"/>
</dbReference>
<evidence type="ECO:0000313" key="9">
    <source>
        <dbReference type="Proteomes" id="UP000785679"/>
    </source>
</evidence>
<dbReference type="EMBL" id="RRYP01021687">
    <property type="protein sequence ID" value="TNV72596.1"/>
    <property type="molecule type" value="Genomic_DNA"/>
</dbReference>
<proteinExistence type="predicted"/>
<dbReference type="FunFam" id="3.30.160.60:FF:000007">
    <property type="entry name" value="Basic krueppel-like factor 3"/>
    <property type="match status" value="1"/>
</dbReference>
<dbReference type="PROSITE" id="PS00028">
    <property type="entry name" value="ZINC_FINGER_C2H2_1"/>
    <property type="match status" value="2"/>
</dbReference>
<accession>A0A8J8ND85</accession>
<dbReference type="SUPFAM" id="SSF57667">
    <property type="entry name" value="beta-beta-alpha zinc fingers"/>
    <property type="match status" value="1"/>
</dbReference>
<dbReference type="PANTHER" id="PTHR19818">
    <property type="entry name" value="ZINC FINGER PROTEIN ZIC AND GLI"/>
    <property type="match status" value="1"/>
</dbReference>
<feature type="domain" description="C2H2-type" evidence="7">
    <location>
        <begin position="90"/>
        <end position="119"/>
    </location>
</feature>
<dbReference type="InterPro" id="IPR050329">
    <property type="entry name" value="GLI_C2H2-zinc-finger"/>
</dbReference>
<name>A0A8J8ND85_HALGN</name>
<comment type="caution">
    <text evidence="8">The sequence shown here is derived from an EMBL/GenBank/DDBJ whole genome shotgun (WGS) entry which is preliminary data.</text>
</comment>
<protein>
    <recommendedName>
        <fullName evidence="7">C2H2-type domain-containing protein</fullName>
    </recommendedName>
</protein>
<dbReference type="PANTHER" id="PTHR19818:SF139">
    <property type="entry name" value="PAIR-RULE PROTEIN ODD-PAIRED"/>
    <property type="match status" value="1"/>
</dbReference>
<dbReference type="GO" id="GO:0045944">
    <property type="term" value="P:positive regulation of transcription by RNA polymerase II"/>
    <property type="evidence" value="ECO:0007669"/>
    <property type="project" value="UniProtKB-ARBA"/>
</dbReference>
<dbReference type="InterPro" id="IPR013087">
    <property type="entry name" value="Znf_C2H2_type"/>
</dbReference>
<keyword evidence="4" id="KW-0862">Zinc</keyword>
<evidence type="ECO:0000256" key="4">
    <source>
        <dbReference type="ARBA" id="ARBA00022833"/>
    </source>
</evidence>
<evidence type="ECO:0000259" key="7">
    <source>
        <dbReference type="PROSITE" id="PS50157"/>
    </source>
</evidence>
<dbReference type="GO" id="GO:0008270">
    <property type="term" value="F:zinc ion binding"/>
    <property type="evidence" value="ECO:0007669"/>
    <property type="project" value="UniProtKB-KW"/>
</dbReference>
<dbReference type="GO" id="GO:0005634">
    <property type="term" value="C:nucleus"/>
    <property type="evidence" value="ECO:0007669"/>
    <property type="project" value="UniProtKB-ARBA"/>
</dbReference>
<dbReference type="OrthoDB" id="372803at2759"/>
<evidence type="ECO:0000256" key="1">
    <source>
        <dbReference type="ARBA" id="ARBA00022723"/>
    </source>
</evidence>
<gene>
    <name evidence="8" type="ORF">FGO68_gene6470</name>
</gene>
<keyword evidence="2" id="KW-0677">Repeat</keyword>
<dbReference type="SMART" id="SM00355">
    <property type="entry name" value="ZnF_C2H2"/>
    <property type="match status" value="2"/>
</dbReference>
<dbReference type="Proteomes" id="UP000785679">
    <property type="component" value="Unassembled WGS sequence"/>
</dbReference>
<evidence type="ECO:0000256" key="5">
    <source>
        <dbReference type="PROSITE-ProRule" id="PRU00042"/>
    </source>
</evidence>
<reference evidence="8" key="1">
    <citation type="submission" date="2019-06" db="EMBL/GenBank/DDBJ databases">
        <authorList>
            <person name="Zheng W."/>
        </authorList>
    </citation>
    <scope>NUCLEOTIDE SEQUENCE</scope>
    <source>
        <strain evidence="8">QDHG01</strain>
    </source>
</reference>
<keyword evidence="3 5" id="KW-0863">Zinc-finger</keyword>
<evidence type="ECO:0000256" key="2">
    <source>
        <dbReference type="ARBA" id="ARBA00022737"/>
    </source>
</evidence>